<evidence type="ECO:0000259" key="3">
    <source>
        <dbReference type="Pfam" id="PF13472"/>
    </source>
</evidence>
<evidence type="ECO:0000256" key="1">
    <source>
        <dbReference type="SAM" id="SignalP"/>
    </source>
</evidence>
<evidence type="ECO:0000313" key="4">
    <source>
        <dbReference type="EMBL" id="QDT61267.1"/>
    </source>
</evidence>
<feature type="signal peptide" evidence="1">
    <location>
        <begin position="1"/>
        <end position="31"/>
    </location>
</feature>
<name>A0A517SYP0_9BACT</name>
<evidence type="ECO:0000259" key="2">
    <source>
        <dbReference type="Pfam" id="PF06439"/>
    </source>
</evidence>
<dbReference type="GO" id="GO:0008233">
    <property type="term" value="F:peptidase activity"/>
    <property type="evidence" value="ECO:0007669"/>
    <property type="project" value="UniProtKB-KW"/>
</dbReference>
<dbReference type="InterPro" id="IPR051532">
    <property type="entry name" value="Ester_Hydrolysis_Enzymes"/>
</dbReference>
<protein>
    <submittedName>
        <fullName evidence="4">Multifunctional acyl-CoA thioesterase I and protease I and lysophospholipase L1</fullName>
    </submittedName>
</protein>
<sequence precursor="true">MIAALPNLFRCLILLTAGSACLGVSVPAVQADDVQKQVAFPIPADADLPGVGPMRRYGWFKNVWKNRRSTFAANKAASKNAVVFLGDSITQGWQDNFRGDFGDLNVANRGISGDTTRGMLYRLQEDVLDLDPKAVVMLMGTNDLEENATPEQIAANVKDILAALKKHDAEMPIVLCHVFPSHASKKRPADKINQVNQLFGDLARGDAQITVLDTWTLFADASGDAKKEEFPDLLHPNAAGYAKWKAALVPIFATLGLIETKAEPFEYEDNATVLFNGHDLTGWGFLPTTEQMRQGRARWIPKTNGRVTWPLVEKEQWFDGKTVTPKGRYAAIAGRLVVTTPPEGRKIQQLWTQREFNDDFELVLEFRATPAADSGVFLRGKQLQCRDYWLAGPYKDLKAYKPGQWNELVVKVHGTQASCTCNGEVIETDFQIPATGRIGLEGDRGQIEYRHIRLRPTK</sequence>
<feature type="domain" description="SGNH hydrolase-type esterase" evidence="3">
    <location>
        <begin position="84"/>
        <end position="242"/>
    </location>
</feature>
<proteinExistence type="predicted"/>
<dbReference type="GO" id="GO:0006508">
    <property type="term" value="P:proteolysis"/>
    <property type="evidence" value="ECO:0007669"/>
    <property type="project" value="UniProtKB-KW"/>
</dbReference>
<dbReference type="Proteomes" id="UP000315003">
    <property type="component" value="Chromosome"/>
</dbReference>
<dbReference type="PANTHER" id="PTHR30383:SF32">
    <property type="entry name" value="SGNH-HYDROLASE"/>
    <property type="match status" value="1"/>
</dbReference>
<dbReference type="InterPro" id="IPR036514">
    <property type="entry name" value="SGNH_hydro_sf"/>
</dbReference>
<dbReference type="OrthoDB" id="2513075at2"/>
<dbReference type="InterPro" id="IPR010496">
    <property type="entry name" value="AL/BT2_dom"/>
</dbReference>
<dbReference type="InterPro" id="IPR013830">
    <property type="entry name" value="SGNH_hydro"/>
</dbReference>
<dbReference type="Pfam" id="PF06439">
    <property type="entry name" value="3keto-disac_hyd"/>
    <property type="match status" value="1"/>
</dbReference>
<reference evidence="4 5" key="1">
    <citation type="submission" date="2019-02" db="EMBL/GenBank/DDBJ databases">
        <title>Deep-cultivation of Planctomycetes and their phenomic and genomic characterization uncovers novel biology.</title>
        <authorList>
            <person name="Wiegand S."/>
            <person name="Jogler M."/>
            <person name="Boedeker C."/>
            <person name="Pinto D."/>
            <person name="Vollmers J."/>
            <person name="Rivas-Marin E."/>
            <person name="Kohn T."/>
            <person name="Peeters S.H."/>
            <person name="Heuer A."/>
            <person name="Rast P."/>
            <person name="Oberbeckmann S."/>
            <person name="Bunk B."/>
            <person name="Jeske O."/>
            <person name="Meyerdierks A."/>
            <person name="Storesund J.E."/>
            <person name="Kallscheuer N."/>
            <person name="Luecker S."/>
            <person name="Lage O.M."/>
            <person name="Pohl T."/>
            <person name="Merkel B.J."/>
            <person name="Hornburger P."/>
            <person name="Mueller R.-W."/>
            <person name="Bruemmer F."/>
            <person name="Labrenz M."/>
            <person name="Spormann A.M."/>
            <person name="Op den Camp H."/>
            <person name="Overmann J."/>
            <person name="Amann R."/>
            <person name="Jetten M.S.M."/>
            <person name="Mascher T."/>
            <person name="Medema M.H."/>
            <person name="Devos D.P."/>
            <person name="Kaster A.-K."/>
            <person name="Ovreas L."/>
            <person name="Rohde M."/>
            <person name="Galperin M.Y."/>
            <person name="Jogler C."/>
        </authorList>
    </citation>
    <scope>NUCLEOTIDE SEQUENCE [LARGE SCALE GENOMIC DNA]</scope>
    <source>
        <strain evidence="4 5">SV_7m_r</strain>
    </source>
</reference>
<keyword evidence="4" id="KW-0378">Hydrolase</keyword>
<keyword evidence="4" id="KW-0645">Protease</keyword>
<keyword evidence="5" id="KW-1185">Reference proteome</keyword>
<evidence type="ECO:0000313" key="5">
    <source>
        <dbReference type="Proteomes" id="UP000315003"/>
    </source>
</evidence>
<feature type="chain" id="PRO_5021931744" evidence="1">
    <location>
        <begin position="32"/>
        <end position="458"/>
    </location>
</feature>
<dbReference type="Gene3D" id="3.40.50.1110">
    <property type="entry name" value="SGNH hydrolase"/>
    <property type="match status" value="1"/>
</dbReference>
<feature type="domain" description="3-keto-alpha-glucoside-1,2-lyase/3-keto-2-hydroxy-glucal hydratase" evidence="2">
    <location>
        <begin position="271"/>
        <end position="455"/>
    </location>
</feature>
<gene>
    <name evidence="4" type="ORF">SV7mr_38010</name>
</gene>
<dbReference type="Gene3D" id="2.60.120.560">
    <property type="entry name" value="Exo-inulinase, domain 1"/>
    <property type="match status" value="2"/>
</dbReference>
<dbReference type="AlphaFoldDB" id="A0A517SYP0"/>
<keyword evidence="1" id="KW-0732">Signal</keyword>
<dbReference type="RefSeq" id="WP_145275183.1">
    <property type="nucleotide sequence ID" value="NZ_CP036272.1"/>
</dbReference>
<organism evidence="4 5">
    <name type="scientific">Stieleria bergensis</name>
    <dbReference type="NCBI Taxonomy" id="2528025"/>
    <lineage>
        <taxon>Bacteria</taxon>
        <taxon>Pseudomonadati</taxon>
        <taxon>Planctomycetota</taxon>
        <taxon>Planctomycetia</taxon>
        <taxon>Pirellulales</taxon>
        <taxon>Pirellulaceae</taxon>
        <taxon>Stieleria</taxon>
    </lineage>
</organism>
<dbReference type="Pfam" id="PF13472">
    <property type="entry name" value="Lipase_GDSL_2"/>
    <property type="match status" value="1"/>
</dbReference>
<dbReference type="SUPFAM" id="SSF52266">
    <property type="entry name" value="SGNH hydrolase"/>
    <property type="match status" value="1"/>
</dbReference>
<accession>A0A517SYP0</accession>
<dbReference type="EMBL" id="CP036272">
    <property type="protein sequence ID" value="QDT61267.1"/>
    <property type="molecule type" value="Genomic_DNA"/>
</dbReference>
<dbReference type="PANTHER" id="PTHR30383">
    <property type="entry name" value="THIOESTERASE 1/PROTEASE 1/LYSOPHOSPHOLIPASE L1"/>
    <property type="match status" value="1"/>
</dbReference>
<dbReference type="CDD" id="cd01828">
    <property type="entry name" value="sialate_O-acetylesterase_like2"/>
    <property type="match status" value="1"/>
</dbReference>
<dbReference type="GO" id="GO:0004622">
    <property type="term" value="F:phosphatidylcholine lysophospholipase activity"/>
    <property type="evidence" value="ECO:0007669"/>
    <property type="project" value="TreeGrafter"/>
</dbReference>